<evidence type="ECO:0000313" key="1">
    <source>
        <dbReference type="EMBL" id="QXQ13770.1"/>
    </source>
</evidence>
<protein>
    <recommendedName>
        <fullName evidence="3">Diacylglycerol O-acyltransferase</fullName>
    </recommendedName>
</protein>
<accession>A0ABX8SBE7</accession>
<evidence type="ECO:0008006" key="3">
    <source>
        <dbReference type="Google" id="ProtNLM"/>
    </source>
</evidence>
<gene>
    <name evidence="1" type="ORF">KV203_18620</name>
</gene>
<dbReference type="RefSeq" id="WP_066469246.1">
    <property type="nucleotide sequence ID" value="NZ_CP079105.1"/>
</dbReference>
<dbReference type="EMBL" id="CP079105">
    <property type="protein sequence ID" value="QXQ13770.1"/>
    <property type="molecule type" value="Genomic_DNA"/>
</dbReference>
<reference evidence="1" key="1">
    <citation type="submission" date="2021-07" db="EMBL/GenBank/DDBJ databases">
        <title>Candidatus Kaistella beijingensis sp. nov. isolated from a municipal wastewater treatment plant is involved in sludge foaming.</title>
        <authorList>
            <person name="Song Y."/>
            <person name="Liu S.-J."/>
        </authorList>
    </citation>
    <scope>NUCLEOTIDE SEQUENCE</scope>
    <source>
        <strain evidence="1">DSM 43998</strain>
    </source>
</reference>
<organism evidence="1 2">
    <name type="scientific">Skermania pinensis</name>
    <dbReference type="NCBI Taxonomy" id="39122"/>
    <lineage>
        <taxon>Bacteria</taxon>
        <taxon>Bacillati</taxon>
        <taxon>Actinomycetota</taxon>
        <taxon>Actinomycetes</taxon>
        <taxon>Mycobacteriales</taxon>
        <taxon>Gordoniaceae</taxon>
        <taxon>Skermania</taxon>
    </lineage>
</organism>
<keyword evidence="2" id="KW-1185">Reference proteome</keyword>
<dbReference type="Proteomes" id="UP000887023">
    <property type="component" value="Chromosome"/>
</dbReference>
<sequence length="471" mass="49923">MLGARVQVGDAGIYLGGGDRVNDWTVYWVFDNGPAGPPSAGDLRAQLERRQAYLTVLDRHIADVPGQVGNPYWVAGSSRPVERLRVHDRPTPWADLLEALTGTFAEQLDLHAAPWRLTAYTDVRGAPTGPAAADAARDSSVTVLFAQVSHTLLLGEHIESLAGALFGAEPAPFLIPRLGGTVDRPRPVAATIAGAALLPFEYLRWNLRRVGFALRRRAADSADLGFTDRTPSALNAPLGAGLPVARVIRPDIAGARGRGLTVTMLAVTAISLAIERHLIGSGAECPPDLAVLVNVRFDDPRDSPVVNKITAIQADLYPSITDPAERARTIQATARDRLVAMKALAVDALHVGGAIPYRLVVRSHRRSPIDIQEQRLWVAGVTSVRRVGSAADWTLADRPYSFGGHLINSAAAIGLGHSLIGGSTDLTVTVVADADVIGDVDAYTRLLAEAFTEVTAAVAAPTPVGTVVQSK</sequence>
<evidence type="ECO:0000313" key="2">
    <source>
        <dbReference type="Proteomes" id="UP000887023"/>
    </source>
</evidence>
<proteinExistence type="predicted"/>
<name>A0ABX8SBE7_9ACTN</name>